<organism evidence="3">
    <name type="scientific">Cyprinus carpio</name>
    <name type="common">Common carp</name>
    <dbReference type="NCBI Taxonomy" id="7962"/>
    <lineage>
        <taxon>Eukaryota</taxon>
        <taxon>Metazoa</taxon>
        <taxon>Chordata</taxon>
        <taxon>Craniata</taxon>
        <taxon>Vertebrata</taxon>
        <taxon>Euteleostomi</taxon>
        <taxon>Actinopterygii</taxon>
        <taxon>Neopterygii</taxon>
        <taxon>Teleostei</taxon>
        <taxon>Ostariophysi</taxon>
        <taxon>Cypriniformes</taxon>
        <taxon>Cyprinidae</taxon>
        <taxon>Cyprininae</taxon>
        <taxon>Cyprinus</taxon>
    </lineage>
</organism>
<dbReference type="AlphaFoldDB" id="A0A9Q9YJA5"/>
<accession>A0A9Q9YJA5</accession>
<dbReference type="InterPro" id="IPR033505">
    <property type="entry name" value="USPL1"/>
</dbReference>
<dbReference type="SMR" id="A0A9Q9YJA5"/>
<feature type="region of interest" description="Disordered" evidence="1">
    <location>
        <begin position="680"/>
        <end position="702"/>
    </location>
</feature>
<dbReference type="OrthoDB" id="6160353at2759"/>
<dbReference type="RefSeq" id="XP_042621272.1">
    <property type="nucleotide sequence ID" value="XM_042765338.1"/>
</dbReference>
<dbReference type="InterPro" id="IPR028889">
    <property type="entry name" value="USP"/>
</dbReference>
<feature type="domain" description="USP" evidence="2">
    <location>
        <begin position="229"/>
        <end position="510"/>
    </location>
</feature>
<dbReference type="GeneID" id="109080390"/>
<dbReference type="GO" id="GO:0032183">
    <property type="term" value="F:SUMO binding"/>
    <property type="evidence" value="ECO:0007669"/>
    <property type="project" value="InterPro"/>
</dbReference>
<dbReference type="PANTHER" id="PTHR15294">
    <property type="entry name" value="RETINOVIN-RELATED"/>
    <property type="match status" value="1"/>
</dbReference>
<evidence type="ECO:0000256" key="1">
    <source>
        <dbReference type="SAM" id="MobiDB-lite"/>
    </source>
</evidence>
<evidence type="ECO:0000259" key="2">
    <source>
        <dbReference type="PROSITE" id="PS50235"/>
    </source>
</evidence>
<dbReference type="CTD" id="10208"/>
<reference evidence="3" key="1">
    <citation type="submission" date="2025-08" db="UniProtKB">
        <authorList>
            <consortium name="RefSeq"/>
        </authorList>
    </citation>
    <scope>IDENTIFICATION</scope>
    <source>
        <tissue evidence="3">Muscle</tissue>
    </source>
</reference>
<dbReference type="Proteomes" id="UP001155660">
    <property type="component" value="Chromosome A10"/>
</dbReference>
<feature type="region of interest" description="Disordered" evidence="1">
    <location>
        <begin position="625"/>
        <end position="649"/>
    </location>
</feature>
<dbReference type="GO" id="GO:0016926">
    <property type="term" value="P:protein desumoylation"/>
    <property type="evidence" value="ECO:0007669"/>
    <property type="project" value="TreeGrafter"/>
</dbReference>
<gene>
    <name evidence="3" type="primary">uspl1</name>
</gene>
<proteinExistence type="predicted"/>
<feature type="region of interest" description="Disordered" evidence="1">
    <location>
        <begin position="1"/>
        <end position="24"/>
    </location>
</feature>
<protein>
    <submittedName>
        <fullName evidence="3">SUMO-specific isopeptidase USPL1 isoform X1</fullName>
    </submittedName>
</protein>
<dbReference type="GO" id="GO:0030576">
    <property type="term" value="P:Cajal body organization"/>
    <property type="evidence" value="ECO:0007669"/>
    <property type="project" value="InterPro"/>
</dbReference>
<dbReference type="Pfam" id="PF15499">
    <property type="entry name" value="Peptidase_C98"/>
    <property type="match status" value="1"/>
</dbReference>
<dbReference type="PANTHER" id="PTHR15294:SF3">
    <property type="entry name" value="SUMO-SPECIFIC ISOPEPTIDASE USPL1"/>
    <property type="match status" value="1"/>
</dbReference>
<dbReference type="PROSITE" id="PS50235">
    <property type="entry name" value="USP_3"/>
    <property type="match status" value="1"/>
</dbReference>
<feature type="compositionally biased region" description="Polar residues" evidence="1">
    <location>
        <begin position="1"/>
        <end position="13"/>
    </location>
</feature>
<dbReference type="InterPro" id="IPR028890">
    <property type="entry name" value="Peptidase_C98"/>
</dbReference>
<sequence>MSSLWPQDSSENGNLGGVRMNGEGTGIGAPTPAVAGCLGKCDDRKATPGNCPWCLTKGQKNALRFYAVNLEESVMLCTDPLCLYPLVSRSLEDVRASLSKDGCKRSISSLSNVDDACSPSKRPREEKLDVLSVVPEPCAADVSDGTLPDDTVKTQMFTDEQSILRKTESINGTEEQHPEDLPAVATHEDLDLCDKKDDCVSSTQDEVEENFGMDVDVESSELVPVQPHLFWKNEDNLCWLDSLLVMLVNCKTIRETPCQNVKLIDELTSVSSSNSAVWNLCFTYDKSCATLKAKEQQCEDEVTRVPADVLCEVERQLSALRLSLFKLLQPTLKCEIGQQETPVFALPLLLRADKWAQELFQHTVHWEFKCTSCSYTLNDSVEKTLTTFTQILNDWHPLKAIHRTQCSNCNRKNQRRKMVLEKLSSVFALHFVEGLPRKDLSKFSFEFQGAHYNVSTVIQYNKRLKHFATWIRQTNGSWLELDDLKYPHSITHKRFPFPANEIHIVFWESDSAKDEVSEVCSPTAPSALTNVDDKHLHELSASVADDTCVISALTVGDSTAASPLDTSIGSTTLLDTFEGLSHTDIVTLTLVDENKATEALQIPQSPAVIPATLPSLSVASSSSCISKSVSQPSNPPKPQSSGLKEGSTVSNPVVLRPSVATQVLAPSPLTSSLLQRHPSFQSTPIRLPPHAPKPNLKCDNEALPAKPADMFGGFMSKKLTNSSGVNPAVAAQHKPITLPGGTCPSVKKNPSLLADQQPVTTTEALRLKLLKKLKAKKKKLAKLNQLLGSTGESAPKPDSTALSSPYSVTSSTTAYDSPAYDQFFAELLSPATTVSNLSPDSTGLLEMLNNSQNVEKTVGSAQQNPCATTVVPEATLNYSSSTNDSVLNLDEYISGMDQTAIENTDFNGLDIFF</sequence>
<dbReference type="KEGG" id="ccar:109080390"/>
<feature type="region of interest" description="Disordered" evidence="1">
    <location>
        <begin position="788"/>
        <end position="808"/>
    </location>
</feature>
<evidence type="ECO:0000313" key="3">
    <source>
        <dbReference type="RefSeq" id="XP_042621272.1"/>
    </source>
</evidence>
<name>A0A9Q9YJA5_CYPCA</name>
<dbReference type="GO" id="GO:0015030">
    <property type="term" value="C:Cajal body"/>
    <property type="evidence" value="ECO:0007669"/>
    <property type="project" value="TreeGrafter"/>
</dbReference>